<name>A0A4S5E9Y4_9MICC</name>
<dbReference type="Proteomes" id="UP000305233">
    <property type="component" value="Unassembled WGS sequence"/>
</dbReference>
<evidence type="ECO:0008006" key="4">
    <source>
        <dbReference type="Google" id="ProtNLM"/>
    </source>
</evidence>
<dbReference type="OrthoDB" id="4948021at2"/>
<protein>
    <recommendedName>
        <fullName evidence="4">Type II secretion system protein GspF domain-containing protein</fullName>
    </recommendedName>
</protein>
<evidence type="ECO:0000256" key="1">
    <source>
        <dbReference type="SAM" id="Phobius"/>
    </source>
</evidence>
<dbReference type="EMBL" id="SSWH01000001">
    <property type="protein sequence ID" value="THJ68412.1"/>
    <property type="molecule type" value="Genomic_DNA"/>
</dbReference>
<gene>
    <name evidence="2" type="ORF">E8P82_00380</name>
</gene>
<feature type="transmembrane region" description="Helical" evidence="1">
    <location>
        <begin position="163"/>
        <end position="184"/>
    </location>
</feature>
<evidence type="ECO:0000313" key="2">
    <source>
        <dbReference type="EMBL" id="THJ68412.1"/>
    </source>
</evidence>
<evidence type="ECO:0000313" key="3">
    <source>
        <dbReference type="Proteomes" id="UP000305233"/>
    </source>
</evidence>
<keyword evidence="1" id="KW-0812">Transmembrane</keyword>
<feature type="transmembrane region" description="Helical" evidence="1">
    <location>
        <begin position="137"/>
        <end position="157"/>
    </location>
</feature>
<keyword evidence="3" id="KW-1185">Reference proteome</keyword>
<sequence length="200" mass="21358">MDLHELTLFVHQLAGLLRAGRAPHLLWKDMEQIYREDPGPFAEAALPVLAVARRAAELGFSVPEVLRQARPDAARPRGESAVVDQVNRMWVDLGACLAVSERSGAPLATILAQYAVQLDAHLDGFSARETALAGPRATVILLAWLPLVGVVLGFALGVDPVEVLLGSTLGRLALAGGVLLMVVSRIWSRRLVRRAAGAAP</sequence>
<keyword evidence="1" id="KW-1133">Transmembrane helix</keyword>
<dbReference type="RefSeq" id="WP_136452513.1">
    <property type="nucleotide sequence ID" value="NZ_SSWH01000001.1"/>
</dbReference>
<dbReference type="AlphaFoldDB" id="A0A4S5E9Y4"/>
<comment type="caution">
    <text evidence="2">The sequence shown here is derived from an EMBL/GenBank/DDBJ whole genome shotgun (WGS) entry which is preliminary data.</text>
</comment>
<keyword evidence="1" id="KW-0472">Membrane</keyword>
<proteinExistence type="predicted"/>
<organism evidence="2 3">
    <name type="scientific">Arthrobacter echini</name>
    <dbReference type="NCBI Taxonomy" id="1529066"/>
    <lineage>
        <taxon>Bacteria</taxon>
        <taxon>Bacillati</taxon>
        <taxon>Actinomycetota</taxon>
        <taxon>Actinomycetes</taxon>
        <taxon>Micrococcales</taxon>
        <taxon>Micrococcaceae</taxon>
        <taxon>Arthrobacter</taxon>
    </lineage>
</organism>
<accession>A0A4S5E9Y4</accession>
<reference evidence="2 3" key="1">
    <citation type="submission" date="2019-04" db="EMBL/GenBank/DDBJ databases">
        <authorList>
            <person name="Liu Q."/>
            <person name="Xin Y.-H."/>
        </authorList>
    </citation>
    <scope>NUCLEOTIDE SEQUENCE [LARGE SCALE GENOMIC DNA]</scope>
    <source>
        <strain evidence="2 3">AM23</strain>
    </source>
</reference>